<reference evidence="3 4" key="1">
    <citation type="submission" date="2016-10" db="EMBL/GenBank/DDBJ databases">
        <authorList>
            <person name="de Groot N.N."/>
        </authorList>
    </citation>
    <scope>NUCLEOTIDE SEQUENCE [LARGE SCALE GENOMIC DNA]</scope>
    <source>
        <strain evidence="3 4">MT12</strain>
    </source>
</reference>
<dbReference type="PRINTS" id="PR01438">
    <property type="entry name" value="UNVRSLSTRESS"/>
</dbReference>
<dbReference type="CDD" id="cd00293">
    <property type="entry name" value="USP-like"/>
    <property type="match status" value="1"/>
</dbReference>
<evidence type="ECO:0000259" key="2">
    <source>
        <dbReference type="Pfam" id="PF00582"/>
    </source>
</evidence>
<evidence type="ECO:0000256" key="1">
    <source>
        <dbReference type="ARBA" id="ARBA00008791"/>
    </source>
</evidence>
<dbReference type="Proteomes" id="UP000198992">
    <property type="component" value="Unassembled WGS sequence"/>
</dbReference>
<comment type="similarity">
    <text evidence="1">Belongs to the universal stress protein A family.</text>
</comment>
<dbReference type="AlphaFoldDB" id="A0A1H4YL69"/>
<dbReference type="EMBL" id="FNTH01000001">
    <property type="protein sequence ID" value="SED18355.1"/>
    <property type="molecule type" value="Genomic_DNA"/>
</dbReference>
<proteinExistence type="inferred from homology"/>
<dbReference type="InterPro" id="IPR006015">
    <property type="entry name" value="Universal_stress_UspA"/>
</dbReference>
<evidence type="ECO:0000313" key="4">
    <source>
        <dbReference type="Proteomes" id="UP000198992"/>
    </source>
</evidence>
<name>A0A1H4YL69_9BRAD</name>
<organism evidence="3 4">
    <name type="scientific">Bradyrhizobium erythrophlei</name>
    <dbReference type="NCBI Taxonomy" id="1437360"/>
    <lineage>
        <taxon>Bacteria</taxon>
        <taxon>Pseudomonadati</taxon>
        <taxon>Pseudomonadota</taxon>
        <taxon>Alphaproteobacteria</taxon>
        <taxon>Hyphomicrobiales</taxon>
        <taxon>Nitrobacteraceae</taxon>
        <taxon>Bradyrhizobium</taxon>
    </lineage>
</organism>
<sequence>MIRDVMVWLDGSASDEIRLAAVADLAKRLESQVVIGLYLNVLPLPGPIDGDPTAGTVEQASKVGDAMEGAFAKRLQLLDRMVEIRRFDVLSDDVANIAAREARSADTFVALRPNGAMDPERLVEGVLFGSGRNVYLVPEAERPKIAFDRIMIAWNGSREAARALAEAMPFLHKAEQVFVVVVTSEHPTEEEAIVGIDAVNHLRHHGIHAGLDRIKSHPNEVGNSLMDEAGRRKADLIVMGGYSHARLRERLLGGVTYSLMHEAPIPLLMAH</sequence>
<dbReference type="PANTHER" id="PTHR46268">
    <property type="entry name" value="STRESS RESPONSE PROTEIN NHAX"/>
    <property type="match status" value="1"/>
</dbReference>
<dbReference type="Gene3D" id="3.40.50.12370">
    <property type="match status" value="1"/>
</dbReference>
<gene>
    <name evidence="3" type="ORF">SAMN05444164_3989</name>
</gene>
<dbReference type="InterPro" id="IPR006016">
    <property type="entry name" value="UspA"/>
</dbReference>
<dbReference type="RefSeq" id="WP_092118089.1">
    <property type="nucleotide sequence ID" value="NZ_FNTH01000001.1"/>
</dbReference>
<dbReference type="PANTHER" id="PTHR46268:SF15">
    <property type="entry name" value="UNIVERSAL STRESS PROTEIN HP_0031"/>
    <property type="match status" value="1"/>
</dbReference>
<feature type="domain" description="UspA" evidence="2">
    <location>
        <begin position="147"/>
        <end position="270"/>
    </location>
</feature>
<protein>
    <submittedName>
        <fullName evidence="3">Nucleotide-binding universal stress protein, UspA family</fullName>
    </submittedName>
</protein>
<accession>A0A1H4YL69</accession>
<dbReference type="SUPFAM" id="SSF52402">
    <property type="entry name" value="Adenine nucleotide alpha hydrolases-like"/>
    <property type="match status" value="2"/>
</dbReference>
<dbReference type="Pfam" id="PF00582">
    <property type="entry name" value="Usp"/>
    <property type="match status" value="1"/>
</dbReference>
<dbReference type="OrthoDB" id="9804721at2"/>
<evidence type="ECO:0000313" key="3">
    <source>
        <dbReference type="EMBL" id="SED18355.1"/>
    </source>
</evidence>